<evidence type="ECO:0000256" key="3">
    <source>
        <dbReference type="ARBA" id="ARBA00022448"/>
    </source>
</evidence>
<comment type="subcellular location">
    <subcellularLocation>
        <location evidence="1">Membrane</location>
        <topology evidence="1">Multi-pass membrane protein</topology>
    </subcellularLocation>
</comment>
<dbReference type="PANTHER" id="PTHR43341:SF4">
    <property type="entry name" value="ARGININE PERMEASE CAN1-RELATED"/>
    <property type="match status" value="1"/>
</dbReference>
<dbReference type="PANTHER" id="PTHR43341">
    <property type="entry name" value="AMINO ACID PERMEASE"/>
    <property type="match status" value="1"/>
</dbReference>
<keyword evidence="4 8" id="KW-0812">Transmembrane</keyword>
<keyword evidence="6 8" id="KW-1133">Transmembrane helix</keyword>
<protein>
    <submittedName>
        <fullName evidence="10">LAFE_0G02300g1_1</fullName>
    </submittedName>
</protein>
<keyword evidence="11" id="KW-1185">Reference proteome</keyword>
<evidence type="ECO:0000256" key="4">
    <source>
        <dbReference type="ARBA" id="ARBA00022692"/>
    </source>
</evidence>
<dbReference type="GO" id="GO:0015171">
    <property type="term" value="F:amino acid transmembrane transporter activity"/>
    <property type="evidence" value="ECO:0007669"/>
    <property type="project" value="TreeGrafter"/>
</dbReference>
<comment type="similarity">
    <text evidence="2">Belongs to the amino acid-polyamine-organocation (APC) superfamily. YAT (TC 2.A.3.10) family.</text>
</comment>
<evidence type="ECO:0000256" key="5">
    <source>
        <dbReference type="ARBA" id="ARBA00022970"/>
    </source>
</evidence>
<evidence type="ECO:0000313" key="10">
    <source>
        <dbReference type="EMBL" id="SCW03071.1"/>
    </source>
</evidence>
<name>A0A1G4MGW2_LACFM</name>
<dbReference type="InterPro" id="IPR004840">
    <property type="entry name" value="Amino_acid_permease_CS"/>
</dbReference>
<feature type="transmembrane region" description="Helical" evidence="8">
    <location>
        <begin position="486"/>
        <end position="507"/>
    </location>
</feature>
<evidence type="ECO:0000256" key="2">
    <source>
        <dbReference type="ARBA" id="ARBA00006983"/>
    </source>
</evidence>
<keyword evidence="7 8" id="KW-0472">Membrane</keyword>
<organism evidence="10 11">
    <name type="scientific">Lachancea fermentati</name>
    <name type="common">Zygosaccharomyces fermentati</name>
    <dbReference type="NCBI Taxonomy" id="4955"/>
    <lineage>
        <taxon>Eukaryota</taxon>
        <taxon>Fungi</taxon>
        <taxon>Dikarya</taxon>
        <taxon>Ascomycota</taxon>
        <taxon>Saccharomycotina</taxon>
        <taxon>Saccharomycetes</taxon>
        <taxon>Saccharomycetales</taxon>
        <taxon>Saccharomycetaceae</taxon>
        <taxon>Lachancea</taxon>
    </lineage>
</organism>
<accession>A0A1G4MGW2</accession>
<feature type="transmembrane region" description="Helical" evidence="8">
    <location>
        <begin position="316"/>
        <end position="337"/>
    </location>
</feature>
<evidence type="ECO:0000256" key="1">
    <source>
        <dbReference type="ARBA" id="ARBA00004141"/>
    </source>
</evidence>
<feature type="transmembrane region" description="Helical" evidence="8">
    <location>
        <begin position="193"/>
        <end position="212"/>
    </location>
</feature>
<dbReference type="InterPro" id="IPR004841">
    <property type="entry name" value="AA-permease/SLC12A_dom"/>
</dbReference>
<feature type="transmembrane region" description="Helical" evidence="8">
    <location>
        <begin position="414"/>
        <end position="431"/>
    </location>
</feature>
<keyword evidence="5" id="KW-0029">Amino-acid transport</keyword>
<dbReference type="OrthoDB" id="3900342at2759"/>
<dbReference type="GO" id="GO:0016020">
    <property type="term" value="C:membrane"/>
    <property type="evidence" value="ECO:0007669"/>
    <property type="project" value="UniProtKB-SubCell"/>
</dbReference>
<feature type="transmembrane region" description="Helical" evidence="8">
    <location>
        <begin position="443"/>
        <end position="466"/>
    </location>
</feature>
<evidence type="ECO:0000256" key="8">
    <source>
        <dbReference type="SAM" id="Phobius"/>
    </source>
</evidence>
<dbReference type="OMA" id="ASLNICH"/>
<dbReference type="InterPro" id="IPR050524">
    <property type="entry name" value="APC_YAT"/>
</dbReference>
<dbReference type="PIRSF" id="PIRSF006060">
    <property type="entry name" value="AA_transporter"/>
    <property type="match status" value="1"/>
</dbReference>
<proteinExistence type="inferred from homology"/>
<dbReference type="FunFam" id="1.20.1740.10:FF:000006">
    <property type="entry name" value="General amino acid permease"/>
    <property type="match status" value="1"/>
</dbReference>
<evidence type="ECO:0000256" key="6">
    <source>
        <dbReference type="ARBA" id="ARBA00022989"/>
    </source>
</evidence>
<evidence type="ECO:0000259" key="9">
    <source>
        <dbReference type="Pfam" id="PF00324"/>
    </source>
</evidence>
<feature type="transmembrane region" description="Helical" evidence="8">
    <location>
        <begin position="218"/>
        <end position="244"/>
    </location>
</feature>
<feature type="transmembrane region" description="Helical" evidence="8">
    <location>
        <begin position="109"/>
        <end position="128"/>
    </location>
</feature>
<reference evidence="10 11" key="1">
    <citation type="submission" date="2016-03" db="EMBL/GenBank/DDBJ databases">
        <authorList>
            <person name="Devillers H."/>
        </authorList>
    </citation>
    <scope>NUCLEOTIDE SEQUENCE [LARGE SCALE GENOMIC DNA]</scope>
    <source>
        <strain evidence="10">CBS 6772</strain>
    </source>
</reference>
<dbReference type="PROSITE" id="PS00218">
    <property type="entry name" value="AMINO_ACID_PERMEASE_1"/>
    <property type="match status" value="1"/>
</dbReference>
<dbReference type="InterPro" id="IPR004762">
    <property type="entry name" value="Amino_acid_permease_fungi"/>
</dbReference>
<keyword evidence="3" id="KW-0813">Transport</keyword>
<dbReference type="NCBIfam" id="TIGR00913">
    <property type="entry name" value="2A0310"/>
    <property type="match status" value="1"/>
</dbReference>
<feature type="transmembrane region" description="Helical" evidence="8">
    <location>
        <begin position="369"/>
        <end position="394"/>
    </location>
</feature>
<sequence>MQKDFEIGSLQYATHEYNASESVSKLGSGSNSQTVDELSGVKSEEMYSKTFDVPLTTKTESAGSIFTAGESRVEEVKRELKPRHVTMIALGGTIGTGLFISISEPLKDAGPVGALISYIFMGSIAYSVTQSLGEMATYIPVASSFTVLTQRILSPAFGAANGYLYCFSWCITYALELSIVGQIIQYWTKAVPLAAWIIIFWIPITFANLFPVRYYGEFQFWIAIIKVLAIVGFIIYSFCMVCGAGKTGPVGFRYWRNPGPWGNGIISKNISEGRFLGWVSSLINAAFTYQGTELVGVSAGESKNPQKTVPKAINKVFFRILLFYIMSLAFIGLLVPFNDPKLNSDTTFISHSPFVIAIENSGTKILPDIFNAVILATIISAANSNVYVGSRVLFGLSKSRLAPRIFCKVTKQGVPYVAVMTIALFGFLAYLDTSESAAQAFNWLLNITAIAGFFAWLFISLSHIRFMQVLKSRGMSRDSLPFKAKFMPWGAYYAAFFITLIIIIQGFTAFAPSFNVSDFFAAYVSVFLFFVIWAIFQCMYRCRLIYKMCDVDIESDTRSANDLEDEEEEEVPTTLWARFWAAVA</sequence>
<evidence type="ECO:0000256" key="7">
    <source>
        <dbReference type="ARBA" id="ARBA00023136"/>
    </source>
</evidence>
<feature type="transmembrane region" description="Helical" evidence="8">
    <location>
        <begin position="519"/>
        <end position="540"/>
    </location>
</feature>
<dbReference type="Proteomes" id="UP000190831">
    <property type="component" value="Chromosome G"/>
</dbReference>
<gene>
    <name evidence="10" type="ORF">LAFE_0G02300G</name>
</gene>
<dbReference type="EMBL" id="LT598486">
    <property type="protein sequence ID" value="SCW03071.1"/>
    <property type="molecule type" value="Genomic_DNA"/>
</dbReference>
<feature type="transmembrane region" description="Helical" evidence="8">
    <location>
        <begin position="85"/>
        <end position="103"/>
    </location>
</feature>
<evidence type="ECO:0000313" key="11">
    <source>
        <dbReference type="Proteomes" id="UP000190831"/>
    </source>
</evidence>
<dbReference type="AlphaFoldDB" id="A0A1G4MGW2"/>
<feature type="domain" description="Amino acid permease/ SLC12A" evidence="9">
    <location>
        <begin position="84"/>
        <end position="543"/>
    </location>
</feature>
<dbReference type="Pfam" id="PF00324">
    <property type="entry name" value="AA_permease"/>
    <property type="match status" value="1"/>
</dbReference>
<dbReference type="Gene3D" id="1.20.1740.10">
    <property type="entry name" value="Amino acid/polyamine transporter I"/>
    <property type="match status" value="1"/>
</dbReference>